<evidence type="ECO:0000313" key="4">
    <source>
        <dbReference type="EMBL" id="QJR09962.1"/>
    </source>
</evidence>
<evidence type="ECO:0000259" key="3">
    <source>
        <dbReference type="Pfam" id="PF00326"/>
    </source>
</evidence>
<dbReference type="InterPro" id="IPR001375">
    <property type="entry name" value="Peptidase_S9_cat"/>
</dbReference>
<dbReference type="RefSeq" id="WP_171090114.1">
    <property type="nucleotide sequence ID" value="NZ_CP053069.1"/>
</dbReference>
<keyword evidence="5" id="KW-1185">Reference proteome</keyword>
<evidence type="ECO:0000256" key="1">
    <source>
        <dbReference type="ARBA" id="ARBA00022801"/>
    </source>
</evidence>
<proteinExistence type="predicted"/>
<dbReference type="GO" id="GO:0006508">
    <property type="term" value="P:proteolysis"/>
    <property type="evidence" value="ECO:0007669"/>
    <property type="project" value="InterPro"/>
</dbReference>
<accession>A0A6M4GS85</accession>
<dbReference type="Pfam" id="PF00326">
    <property type="entry name" value="Peptidase_S9"/>
    <property type="match status" value="1"/>
</dbReference>
<organism evidence="4 5">
    <name type="scientific">Usitatibacter rugosus</name>
    <dbReference type="NCBI Taxonomy" id="2732067"/>
    <lineage>
        <taxon>Bacteria</taxon>
        <taxon>Pseudomonadati</taxon>
        <taxon>Pseudomonadota</taxon>
        <taxon>Betaproteobacteria</taxon>
        <taxon>Nitrosomonadales</taxon>
        <taxon>Usitatibacteraceae</taxon>
        <taxon>Usitatibacter</taxon>
    </lineage>
</organism>
<sequence length="656" mass="71736">MDRRRVRPGALDVIRRLAAALVAGLAASASAAEPPSIESLFRLPQYSAMVLAPDGSVVAALAPVNGRQNLVLLDLGSRKATPVTSFEDVDVVAFDWVSSKRLLLRTGTLNDRDANFRGGDLIAIDRDGNQPYRLAERGRLLRMDLPTAAWEIPVRMLPGEGDDVILQQFRPERSRVAAGGLRRVNTRNGQSTPLSLDKPEGGEGERWLVDDNGVARAIVVGREKSVTSWYRSGAGKPWVKVSEEEALSAGRTPVAIDGDGLIVSVDSGRDKAALYRWSPETKLAAEPIAEHPRVDLRRIRFDQGTPVGVSYADDVPGTAWFDPAIRRVQEAMDKAMPGTVNDLSWSRDRKHFIVQSRSDVSPGAFYYFDATSGKLEWLADRSPWIKSAEMSHTRAVRYKARDGLEIPAYLTLPRGSDGKGLPLIVNVHGGPYVHGSTGMFDPETQFFASRGYAVLSPNFRGSTGYGWKHFQGGLGQWGLAMQDDLTDGVQWAIAQGIADPKRVCIYGASYGGYAAMMGVAKTPDLYRCAVNYVGVTDLILMLTATWSDYSDSDYARYIQQDAVGDVTRDRERLEKASPARQAAKITAPVLMAYGASDRRVPIEHGTKMLSALRAAGKSPEWIVMEGEGHGFRNPENVAAYYKAVEAFLAKHLKPAN</sequence>
<feature type="signal peptide" evidence="2">
    <location>
        <begin position="1"/>
        <end position="31"/>
    </location>
</feature>
<dbReference type="SUPFAM" id="SSF82171">
    <property type="entry name" value="DPP6 N-terminal domain-like"/>
    <property type="match status" value="1"/>
</dbReference>
<name>A0A6M4GS85_9PROT</name>
<dbReference type="InterPro" id="IPR029058">
    <property type="entry name" value="AB_hydrolase_fold"/>
</dbReference>
<dbReference type="PANTHER" id="PTHR42776:SF27">
    <property type="entry name" value="DIPEPTIDYL PEPTIDASE FAMILY MEMBER 6"/>
    <property type="match status" value="1"/>
</dbReference>
<dbReference type="PANTHER" id="PTHR42776">
    <property type="entry name" value="SERINE PEPTIDASE S9 FAMILY MEMBER"/>
    <property type="match status" value="1"/>
</dbReference>
<keyword evidence="2" id="KW-0732">Signal</keyword>
<dbReference type="GO" id="GO:0004252">
    <property type="term" value="F:serine-type endopeptidase activity"/>
    <property type="evidence" value="ECO:0007669"/>
    <property type="project" value="TreeGrafter"/>
</dbReference>
<dbReference type="Proteomes" id="UP000501534">
    <property type="component" value="Chromosome"/>
</dbReference>
<dbReference type="EMBL" id="CP053069">
    <property type="protein sequence ID" value="QJR09962.1"/>
    <property type="molecule type" value="Genomic_DNA"/>
</dbReference>
<protein>
    <recommendedName>
        <fullName evidence="3">Peptidase S9 prolyl oligopeptidase catalytic domain-containing protein</fullName>
    </recommendedName>
</protein>
<reference evidence="4 5" key="1">
    <citation type="submission" date="2020-04" db="EMBL/GenBank/DDBJ databases">
        <title>Usitatibacter rugosus gen. nov., sp. nov. and Usitatibacter palustris sp. nov., novel members of Usitatibacteraceae fam. nov. within the order Nitrosomonadales isolated from soil.</title>
        <authorList>
            <person name="Huber K.J."/>
            <person name="Neumann-Schaal M."/>
            <person name="Geppert A."/>
            <person name="Luckner M."/>
            <person name="Wanner G."/>
            <person name="Overmann J."/>
        </authorList>
    </citation>
    <scope>NUCLEOTIDE SEQUENCE [LARGE SCALE GENOMIC DNA]</scope>
    <source>
        <strain evidence="4 5">0125_3</strain>
    </source>
</reference>
<feature type="domain" description="Peptidase S9 prolyl oligopeptidase catalytic" evidence="3">
    <location>
        <begin position="440"/>
        <end position="653"/>
    </location>
</feature>
<feature type="chain" id="PRO_5026772117" description="Peptidase S9 prolyl oligopeptidase catalytic domain-containing protein" evidence="2">
    <location>
        <begin position="32"/>
        <end position="656"/>
    </location>
</feature>
<evidence type="ECO:0000256" key="2">
    <source>
        <dbReference type="SAM" id="SignalP"/>
    </source>
</evidence>
<keyword evidence="1" id="KW-0378">Hydrolase</keyword>
<dbReference type="KEGG" id="uru:DSM104443_01013"/>
<dbReference type="AlphaFoldDB" id="A0A6M4GS85"/>
<evidence type="ECO:0000313" key="5">
    <source>
        <dbReference type="Proteomes" id="UP000501534"/>
    </source>
</evidence>
<dbReference type="SUPFAM" id="SSF53474">
    <property type="entry name" value="alpha/beta-Hydrolases"/>
    <property type="match status" value="1"/>
</dbReference>
<dbReference type="Gene3D" id="3.40.50.1820">
    <property type="entry name" value="alpha/beta hydrolase"/>
    <property type="match status" value="1"/>
</dbReference>
<gene>
    <name evidence="4" type="ORF">DSM104443_01013</name>
</gene>